<dbReference type="PANTHER" id="PTHR33221">
    <property type="entry name" value="WINGED HELIX-TURN-HELIX TRANSCRIPTIONAL REGULATOR, RRF2 FAMILY"/>
    <property type="match status" value="1"/>
</dbReference>
<proteinExistence type="predicted"/>
<keyword evidence="2" id="KW-1185">Reference proteome</keyword>
<protein>
    <submittedName>
        <fullName evidence="1">Transcriptional regulator</fullName>
    </submittedName>
</protein>
<dbReference type="PROSITE" id="PS51197">
    <property type="entry name" value="HTH_RRF2_2"/>
    <property type="match status" value="1"/>
</dbReference>
<dbReference type="AlphaFoldDB" id="A0A0R2NIU9"/>
<dbReference type="SUPFAM" id="SSF46785">
    <property type="entry name" value="Winged helix' DNA-binding domain"/>
    <property type="match status" value="1"/>
</dbReference>
<name>A0A0R2NIU9_9LACO</name>
<dbReference type="Gene3D" id="1.10.10.10">
    <property type="entry name" value="Winged helix-like DNA-binding domain superfamily/Winged helix DNA-binding domain"/>
    <property type="match status" value="1"/>
</dbReference>
<evidence type="ECO:0000313" key="2">
    <source>
        <dbReference type="Proteomes" id="UP000050920"/>
    </source>
</evidence>
<reference evidence="1 2" key="1">
    <citation type="journal article" date="2015" name="Genome Announc.">
        <title>Expanding the biotechnology potential of lactobacilli through comparative genomics of 213 strains and associated genera.</title>
        <authorList>
            <person name="Sun Z."/>
            <person name="Harris H.M."/>
            <person name="McCann A."/>
            <person name="Guo C."/>
            <person name="Argimon S."/>
            <person name="Zhang W."/>
            <person name="Yang X."/>
            <person name="Jeffery I.B."/>
            <person name="Cooney J.C."/>
            <person name="Kagawa T.F."/>
            <person name="Liu W."/>
            <person name="Song Y."/>
            <person name="Salvetti E."/>
            <person name="Wrobel A."/>
            <person name="Rasinkangas P."/>
            <person name="Parkhill J."/>
            <person name="Rea M.C."/>
            <person name="O'Sullivan O."/>
            <person name="Ritari J."/>
            <person name="Douillard F.P."/>
            <person name="Paul Ross R."/>
            <person name="Yang R."/>
            <person name="Briner A.E."/>
            <person name="Felis G.E."/>
            <person name="de Vos W.M."/>
            <person name="Barrangou R."/>
            <person name="Klaenhammer T.R."/>
            <person name="Caufield P.W."/>
            <person name="Cui Y."/>
            <person name="Zhang H."/>
            <person name="O'Toole P.W."/>
        </authorList>
    </citation>
    <scope>NUCLEOTIDE SEQUENCE [LARGE SCALE GENOMIC DNA]</scope>
    <source>
        <strain evidence="1 2">DSM 21115</strain>
    </source>
</reference>
<gene>
    <name evidence="1" type="ORF">DY78_GL001151</name>
</gene>
<dbReference type="PANTHER" id="PTHR33221:SF15">
    <property type="entry name" value="HTH-TYPE TRANSCRIPTIONAL REGULATOR YWGB-RELATED"/>
    <property type="match status" value="1"/>
</dbReference>
<organism evidence="1 2">
    <name type="scientific">Lactiplantibacillus fabifermentans DSM 21115</name>
    <dbReference type="NCBI Taxonomy" id="1413187"/>
    <lineage>
        <taxon>Bacteria</taxon>
        <taxon>Bacillati</taxon>
        <taxon>Bacillota</taxon>
        <taxon>Bacilli</taxon>
        <taxon>Lactobacillales</taxon>
        <taxon>Lactobacillaceae</taxon>
        <taxon>Lactiplantibacillus</taxon>
    </lineage>
</organism>
<dbReference type="GO" id="GO:0003700">
    <property type="term" value="F:DNA-binding transcription factor activity"/>
    <property type="evidence" value="ECO:0007669"/>
    <property type="project" value="TreeGrafter"/>
</dbReference>
<dbReference type="Pfam" id="PF02082">
    <property type="entry name" value="Rrf2"/>
    <property type="match status" value="1"/>
</dbReference>
<dbReference type="InterPro" id="IPR036388">
    <property type="entry name" value="WH-like_DNA-bd_sf"/>
</dbReference>
<dbReference type="InterPro" id="IPR036390">
    <property type="entry name" value="WH_DNA-bd_sf"/>
</dbReference>
<dbReference type="InterPro" id="IPR000944">
    <property type="entry name" value="Tscrpt_reg_Rrf2"/>
</dbReference>
<dbReference type="GO" id="GO:0005829">
    <property type="term" value="C:cytosol"/>
    <property type="evidence" value="ECO:0007669"/>
    <property type="project" value="TreeGrafter"/>
</dbReference>
<comment type="caution">
    <text evidence="1">The sequence shown here is derived from an EMBL/GenBank/DDBJ whole genome shotgun (WGS) entry which is preliminary data.</text>
</comment>
<accession>A0A0R2NIU9</accession>
<evidence type="ECO:0000313" key="1">
    <source>
        <dbReference type="EMBL" id="KRO25700.1"/>
    </source>
</evidence>
<dbReference type="Proteomes" id="UP000050920">
    <property type="component" value="Unassembled WGS sequence"/>
</dbReference>
<sequence>MLVKYSYKLSDAIHILAYVAIIPDEKITSDQIALSIEANASVVRRLMASLKKAGLLVSQAGAARPRLAKPAGDITVLDVFNAVETNHDLLHVDPRTNMACPVGANIQQTLDGLYARVQAAAEAEMASQTLAEVITGIQARREQVS</sequence>
<dbReference type="EMBL" id="AYGX02000144">
    <property type="protein sequence ID" value="KRO25700.1"/>
    <property type="molecule type" value="Genomic_DNA"/>
</dbReference>